<feature type="compositionally biased region" description="Low complexity" evidence="2">
    <location>
        <begin position="1"/>
        <end position="21"/>
    </location>
</feature>
<reference evidence="3 4" key="1">
    <citation type="submission" date="2019-07" db="EMBL/GenBank/DDBJ databases">
        <title>Genomic Encyclopedia of Archaeal and Bacterial Type Strains, Phase II (KMG-II): from individual species to whole genera.</title>
        <authorList>
            <person name="Goeker M."/>
        </authorList>
    </citation>
    <scope>NUCLEOTIDE SEQUENCE [LARGE SCALE GENOMIC DNA]</scope>
    <source>
        <strain evidence="3 4">DSM 3754</strain>
    </source>
</reference>
<dbReference type="Gene3D" id="3.40.190.10">
    <property type="entry name" value="Periplasmic binding protein-like II"/>
    <property type="match status" value="2"/>
</dbReference>
<accession>A0A663ABI4</accession>
<protein>
    <submittedName>
        <fullName evidence="3">Spermidine/putrescine transport system substrate-binding protein</fullName>
    </submittedName>
</protein>
<dbReference type="PROSITE" id="PS51318">
    <property type="entry name" value="TAT"/>
    <property type="match status" value="1"/>
</dbReference>
<organism evidence="3 4">
    <name type="scientific">Halobacterium salinarum (strain ATCC 33171 / DSM 3754 / JCM 8978 / NBRC 102687 / NCIMB 764 / 91-R6)</name>
    <dbReference type="NCBI Taxonomy" id="2597657"/>
    <lineage>
        <taxon>Archaea</taxon>
        <taxon>Methanobacteriati</taxon>
        <taxon>Methanobacteriota</taxon>
        <taxon>Stenosarchaea group</taxon>
        <taxon>Halobacteria</taxon>
        <taxon>Halobacteriales</taxon>
        <taxon>Halobacteriaceae</taxon>
        <taxon>Halobacterium</taxon>
    </lineage>
</organism>
<proteinExistence type="predicted"/>
<name>A0A663ABI4_HALS9</name>
<evidence type="ECO:0000313" key="4">
    <source>
        <dbReference type="Proteomes" id="UP000323075"/>
    </source>
</evidence>
<dbReference type="PANTHER" id="PTHR30222">
    <property type="entry name" value="SPERMIDINE/PUTRESCINE-BINDING PERIPLASMIC PROTEIN"/>
    <property type="match status" value="1"/>
</dbReference>
<sequence>MSPRQPDASDADAPADTTSDAGHPHSTVGRRSFLAATGAAASATTLAGCLGGTTGTPTINVLTWEHYARDDVAAAVEDAVDATVNVTKSISSEKMFAGWQAGKDQQFDIAIPNNNYVPKFAAAGLAAPVPVSDLDSYPAIYDFFKNAMDTQLAVDGTPYGVPIRFGYYGYGYDSRAVPDHDPSWSVLFDGIDGVDLSSAVALYDNHFKAMSAAALHLGFRDAFDGDRITLSESQLGAVTDALIDQKQSLLSGYIAGDASFVKGITKGDFHVGHTGRMNVTNMRADGTDWIEMATPTEGALSWFEAAVVSTQTDHPDLAWEVVNEYIAPETGATLAREGHAPSVNPETTAHLSERRTELYGAIDPARLADMIPSKAVANEDAWRAAWERVKTA</sequence>
<dbReference type="SUPFAM" id="SSF53850">
    <property type="entry name" value="Periplasmic binding protein-like II"/>
    <property type="match status" value="1"/>
</dbReference>
<gene>
    <name evidence="3" type="ORF">APQ99_00327</name>
</gene>
<dbReference type="InterPro" id="IPR006059">
    <property type="entry name" value="SBP"/>
</dbReference>
<comment type="caution">
    <text evidence="3">The sequence shown here is derived from an EMBL/GenBank/DDBJ whole genome shotgun (WGS) entry which is preliminary data.</text>
</comment>
<evidence type="ECO:0000256" key="1">
    <source>
        <dbReference type="ARBA" id="ARBA00022729"/>
    </source>
</evidence>
<evidence type="ECO:0000313" key="3">
    <source>
        <dbReference type="EMBL" id="TYO81817.1"/>
    </source>
</evidence>
<keyword evidence="1" id="KW-0732">Signal</keyword>
<dbReference type="AlphaFoldDB" id="A0A663ABI4"/>
<dbReference type="GeneID" id="68694490"/>
<dbReference type="Proteomes" id="UP000323075">
    <property type="component" value="Unassembled WGS sequence"/>
</dbReference>
<evidence type="ECO:0000256" key="2">
    <source>
        <dbReference type="SAM" id="MobiDB-lite"/>
    </source>
</evidence>
<feature type="region of interest" description="Disordered" evidence="2">
    <location>
        <begin position="1"/>
        <end position="28"/>
    </location>
</feature>
<dbReference type="Pfam" id="PF13416">
    <property type="entry name" value="SBP_bac_8"/>
    <property type="match status" value="1"/>
</dbReference>
<dbReference type="InterPro" id="IPR006311">
    <property type="entry name" value="TAT_signal"/>
</dbReference>
<dbReference type="RefSeq" id="WP_010903369.1">
    <property type="nucleotide sequence ID" value="NZ_VRYN01000001.1"/>
</dbReference>
<dbReference type="PANTHER" id="PTHR30222:SF17">
    <property type="entry name" value="SPERMIDINE_PUTRESCINE-BINDING PERIPLASMIC PROTEIN"/>
    <property type="match status" value="1"/>
</dbReference>
<dbReference type="EMBL" id="VRYN01000001">
    <property type="protein sequence ID" value="TYO81817.1"/>
    <property type="molecule type" value="Genomic_DNA"/>
</dbReference>